<sequence>MFANDYGGRVKILSIQSHVAYGHAGNSAAVFPLQRLGHEVYPVLTVTFSNHTGYGSTRGPLIAPTDVRAVIDGVEERGAFPSIDAVLSGYQGAEAVGEVVLDAVARVKAANPAAIYCCDPVMGDVGRGFFVREGIPEYMRDHVVPRADIVTPNQFELEFLVGREVGTQADLVAAARELVAQGPSVVLVTSTLTSDTPEGTIQMACVTADDAWVVTTPLLPMTVRGGGDVTAAIFLAHYLTDGPQVALSRTAATMYAVLERTHASGSDEMLLVQEQDAIASPDEVFEISPAT</sequence>
<keyword evidence="3" id="KW-0547">Nucleotide-binding</keyword>
<dbReference type="NCBIfam" id="TIGR00687">
    <property type="entry name" value="pyridox_kin"/>
    <property type="match status" value="1"/>
</dbReference>
<evidence type="ECO:0000256" key="4">
    <source>
        <dbReference type="ARBA" id="ARBA00022777"/>
    </source>
</evidence>
<dbReference type="Gene3D" id="3.40.1190.20">
    <property type="match status" value="1"/>
</dbReference>
<keyword evidence="8" id="KW-1185">Reference proteome</keyword>
<accession>A0ABQ2IFP6</accession>
<dbReference type="EMBL" id="BMNZ01000008">
    <property type="protein sequence ID" value="GGN07046.1"/>
    <property type="molecule type" value="Genomic_DNA"/>
</dbReference>
<proteinExistence type="predicted"/>
<dbReference type="GO" id="GO:0016301">
    <property type="term" value="F:kinase activity"/>
    <property type="evidence" value="ECO:0007669"/>
    <property type="project" value="UniProtKB-KW"/>
</dbReference>
<reference evidence="8" key="1">
    <citation type="journal article" date="2019" name="Int. J. Syst. Evol. Microbiol.">
        <title>The Global Catalogue of Microorganisms (GCM) 10K type strain sequencing project: providing services to taxonomists for standard genome sequencing and annotation.</title>
        <authorList>
            <consortium name="The Broad Institute Genomics Platform"/>
            <consortium name="The Broad Institute Genome Sequencing Center for Infectious Disease"/>
            <person name="Wu L."/>
            <person name="Ma J."/>
        </authorList>
    </citation>
    <scope>NUCLEOTIDE SEQUENCE [LARGE SCALE GENOMIC DNA]</scope>
    <source>
        <strain evidence="8">JCM 1365</strain>
    </source>
</reference>
<name>A0ABQ2IFP6_9MICO</name>
<dbReference type="InterPro" id="IPR029056">
    <property type="entry name" value="Ribokinase-like"/>
</dbReference>
<dbReference type="NCBIfam" id="NF004398">
    <property type="entry name" value="PRK05756.1"/>
    <property type="match status" value="1"/>
</dbReference>
<feature type="domain" description="Pyridoxamine kinase/Phosphomethylpyrimidine kinase" evidence="6">
    <location>
        <begin position="89"/>
        <end position="250"/>
    </location>
</feature>
<protein>
    <recommendedName>
        <fullName evidence="1">pyridoxal kinase</fullName>
        <ecNumber evidence="1">2.7.1.35</ecNumber>
    </recommendedName>
</protein>
<dbReference type="Proteomes" id="UP000623461">
    <property type="component" value="Unassembled WGS sequence"/>
</dbReference>
<keyword evidence="2" id="KW-0808">Transferase</keyword>
<evidence type="ECO:0000259" key="6">
    <source>
        <dbReference type="Pfam" id="PF08543"/>
    </source>
</evidence>
<dbReference type="PANTHER" id="PTHR10534:SF2">
    <property type="entry name" value="PYRIDOXAL KINASE"/>
    <property type="match status" value="1"/>
</dbReference>
<evidence type="ECO:0000256" key="5">
    <source>
        <dbReference type="ARBA" id="ARBA00022840"/>
    </source>
</evidence>
<evidence type="ECO:0000313" key="7">
    <source>
        <dbReference type="EMBL" id="GGN07046.1"/>
    </source>
</evidence>
<dbReference type="Pfam" id="PF08543">
    <property type="entry name" value="Phos_pyr_kin"/>
    <property type="match status" value="1"/>
</dbReference>
<evidence type="ECO:0000313" key="8">
    <source>
        <dbReference type="Proteomes" id="UP000623461"/>
    </source>
</evidence>
<evidence type="ECO:0000256" key="3">
    <source>
        <dbReference type="ARBA" id="ARBA00022741"/>
    </source>
</evidence>
<comment type="caution">
    <text evidence="7">The sequence shown here is derived from an EMBL/GenBank/DDBJ whole genome shotgun (WGS) entry which is preliminary data.</text>
</comment>
<keyword evidence="4 7" id="KW-0418">Kinase</keyword>
<keyword evidence="5" id="KW-0067">ATP-binding</keyword>
<evidence type="ECO:0000256" key="1">
    <source>
        <dbReference type="ARBA" id="ARBA00012104"/>
    </source>
</evidence>
<dbReference type="EC" id="2.7.1.35" evidence="1"/>
<dbReference type="InterPro" id="IPR013749">
    <property type="entry name" value="PM/HMP-P_kinase-1"/>
</dbReference>
<dbReference type="CDD" id="cd01173">
    <property type="entry name" value="pyridoxal_pyridoxamine_kinase"/>
    <property type="match status" value="1"/>
</dbReference>
<dbReference type="SUPFAM" id="SSF53613">
    <property type="entry name" value="Ribokinase-like"/>
    <property type="match status" value="1"/>
</dbReference>
<dbReference type="InterPro" id="IPR004625">
    <property type="entry name" value="PyrdxlKinase"/>
</dbReference>
<organism evidence="7 8">
    <name type="scientific">Terrabacter tumescens</name>
    <dbReference type="NCBI Taxonomy" id="60443"/>
    <lineage>
        <taxon>Bacteria</taxon>
        <taxon>Bacillati</taxon>
        <taxon>Actinomycetota</taxon>
        <taxon>Actinomycetes</taxon>
        <taxon>Micrococcales</taxon>
        <taxon>Intrasporangiaceae</taxon>
        <taxon>Terrabacter</taxon>
    </lineage>
</organism>
<gene>
    <name evidence="7" type="primary">pdxY</name>
    <name evidence="7" type="ORF">GCM10009721_38420</name>
</gene>
<dbReference type="PANTHER" id="PTHR10534">
    <property type="entry name" value="PYRIDOXAL KINASE"/>
    <property type="match status" value="1"/>
</dbReference>
<evidence type="ECO:0000256" key="2">
    <source>
        <dbReference type="ARBA" id="ARBA00022679"/>
    </source>
</evidence>